<evidence type="ECO:0000313" key="6">
    <source>
        <dbReference type="EMBL" id="VBB69239.1"/>
    </source>
</evidence>
<evidence type="ECO:0000256" key="5">
    <source>
        <dbReference type="SAM" id="Phobius"/>
    </source>
</evidence>
<reference evidence="6" key="1">
    <citation type="submission" date="2018-10" db="EMBL/GenBank/DDBJ databases">
        <authorList>
            <person name="Gruber-Vodicka H."/>
            <person name="Jaeckle O."/>
        </authorList>
    </citation>
    <scope>NUCLEOTIDE SEQUENCE</scope>
</reference>
<dbReference type="SUPFAM" id="SSF158442">
    <property type="entry name" value="DsbB-like"/>
    <property type="match status" value="1"/>
</dbReference>
<dbReference type="Pfam" id="PF02600">
    <property type="entry name" value="DsbB"/>
    <property type="match status" value="1"/>
</dbReference>
<proteinExistence type="predicted"/>
<dbReference type="PIRSF" id="PIRSF033913">
    <property type="entry name" value="S-S_format_DsbB"/>
    <property type="match status" value="1"/>
</dbReference>
<feature type="transmembrane region" description="Helical" evidence="5">
    <location>
        <begin position="12"/>
        <end position="31"/>
    </location>
</feature>
<sequence>MSPPSWPRQVIPAGILAMSMAALGSTLVMQFNFDLIPCMLCLYQRILYAVTAILAAVALCLSPPRRRALVALCGVVFGLNTVVALYHVGAENHWWFTPICTGSADSVLSLAELQFALEQPAGTPCDKVQWSLFGLSLSGYNIPASLGLALFCLAAVKRKTWWRTSRHA</sequence>
<feature type="transmembrane region" description="Helical" evidence="5">
    <location>
        <begin position="137"/>
        <end position="156"/>
    </location>
</feature>
<dbReference type="EMBL" id="LR026963">
    <property type="protein sequence ID" value="VBB69239.1"/>
    <property type="molecule type" value="Genomic_DNA"/>
</dbReference>
<feature type="transmembrane region" description="Helical" evidence="5">
    <location>
        <begin position="68"/>
        <end position="88"/>
    </location>
</feature>
<organism evidence="6">
    <name type="scientific">invertebrate metagenome</name>
    <dbReference type="NCBI Taxonomy" id="1711999"/>
    <lineage>
        <taxon>unclassified sequences</taxon>
        <taxon>metagenomes</taxon>
        <taxon>organismal metagenomes</taxon>
    </lineage>
</organism>
<dbReference type="InterPro" id="IPR023380">
    <property type="entry name" value="DsbB-like_sf"/>
</dbReference>
<dbReference type="InterPro" id="IPR024199">
    <property type="entry name" value="Uncharacterised_DsbB"/>
</dbReference>
<feature type="transmembrane region" description="Helical" evidence="5">
    <location>
        <begin position="43"/>
        <end position="61"/>
    </location>
</feature>
<keyword evidence="4 5" id="KW-0472">Membrane</keyword>
<keyword evidence="3 5" id="KW-1133">Transmembrane helix</keyword>
<evidence type="ECO:0000256" key="1">
    <source>
        <dbReference type="ARBA" id="ARBA00004141"/>
    </source>
</evidence>
<evidence type="ECO:0000256" key="4">
    <source>
        <dbReference type="ARBA" id="ARBA00023136"/>
    </source>
</evidence>
<dbReference type="AlphaFoldDB" id="A0A484H5J6"/>
<dbReference type="GO" id="GO:0015035">
    <property type="term" value="F:protein-disulfide reductase activity"/>
    <property type="evidence" value="ECO:0007669"/>
    <property type="project" value="InterPro"/>
</dbReference>
<protein>
    <submittedName>
        <fullName evidence="6">Periplasmic thiol:disulfide oxidoreductase DsbB, required for DsbA reoxidation</fullName>
    </submittedName>
</protein>
<dbReference type="Gene3D" id="1.20.1550.10">
    <property type="entry name" value="DsbB-like"/>
    <property type="match status" value="1"/>
</dbReference>
<evidence type="ECO:0000256" key="2">
    <source>
        <dbReference type="ARBA" id="ARBA00022692"/>
    </source>
</evidence>
<evidence type="ECO:0000256" key="3">
    <source>
        <dbReference type="ARBA" id="ARBA00022989"/>
    </source>
</evidence>
<dbReference type="InterPro" id="IPR003752">
    <property type="entry name" value="DiS_bond_form_DsbB/BdbC"/>
</dbReference>
<accession>A0A484H5J6</accession>
<gene>
    <name evidence="6" type="ORF">RIEGSTA812A_PEG_712</name>
</gene>
<dbReference type="GO" id="GO:0006457">
    <property type="term" value="P:protein folding"/>
    <property type="evidence" value="ECO:0007669"/>
    <property type="project" value="InterPro"/>
</dbReference>
<keyword evidence="2 5" id="KW-0812">Transmembrane</keyword>
<dbReference type="GO" id="GO:0016020">
    <property type="term" value="C:membrane"/>
    <property type="evidence" value="ECO:0007669"/>
    <property type="project" value="UniProtKB-SubCell"/>
</dbReference>
<comment type="subcellular location">
    <subcellularLocation>
        <location evidence="1">Membrane</location>
        <topology evidence="1">Multi-pass membrane protein</topology>
    </subcellularLocation>
</comment>
<name>A0A484H5J6_9ZZZZ</name>